<dbReference type="SUPFAM" id="SSF55961">
    <property type="entry name" value="Bet v1-like"/>
    <property type="match status" value="1"/>
</dbReference>
<evidence type="ECO:0000256" key="1">
    <source>
        <dbReference type="ARBA" id="ARBA00008918"/>
    </source>
</evidence>
<name>A0ABX6QX95_9VIBR</name>
<reference evidence="4 5" key="1">
    <citation type="journal article" date="2020" name="J. Nat. Prod.">
        <title>Genomics-Metabolomics Profiling Disclosed Marine Vibrio spartinae 3.6 as a Producer of a New Branched Side Chain Prodigiosin.</title>
        <authorList>
            <person name="Vitale G.A."/>
            <person name="Sciarretta M."/>
            <person name="Palma Esposito F."/>
            <person name="January G.G."/>
            <person name="Giaccio M."/>
            <person name="Bunk B."/>
            <person name="Sproer C."/>
            <person name="Bajerski F."/>
            <person name="Power D."/>
            <person name="Festa C."/>
            <person name="Monti M.C."/>
            <person name="D'Auria M.V."/>
            <person name="de Pascale D."/>
        </authorList>
    </citation>
    <scope>NUCLEOTIDE SEQUENCE [LARGE SCALE GENOMIC DNA]</scope>
    <source>
        <strain evidence="4 5">3.6</strain>
    </source>
</reference>
<proteinExistence type="inferred from homology"/>
<evidence type="ECO:0000259" key="3">
    <source>
        <dbReference type="Pfam" id="PF03364"/>
    </source>
</evidence>
<dbReference type="EMBL" id="CP046268">
    <property type="protein sequence ID" value="QMV13646.1"/>
    <property type="molecule type" value="Genomic_DNA"/>
</dbReference>
<dbReference type="CDD" id="cd07813">
    <property type="entry name" value="COQ10p_like"/>
    <property type="match status" value="1"/>
</dbReference>
<sequence length="168" mass="18780">MLTLSSLVYHSKITALRCKEKEGASMKQVSRSALVSFSAEQMFNLVNDVMRYPEFLPGCSGARVIESNADKMVASVDVSKAGISKTFTTSNQLKTGEAILMDLVDGPFKMLRGGWYFTPLDEWACKVELKLEFEFSSKMIELAFGKIFNDLTSNMVNAFTKRAKQVYV</sequence>
<dbReference type="PANTHER" id="PTHR12901">
    <property type="entry name" value="SPERM PROTEIN HOMOLOG"/>
    <property type="match status" value="1"/>
</dbReference>
<keyword evidence="5" id="KW-1185">Reference proteome</keyword>
<dbReference type="Proteomes" id="UP000515264">
    <property type="component" value="Chromosome 1"/>
</dbReference>
<dbReference type="InterPro" id="IPR005031">
    <property type="entry name" value="COQ10_START"/>
</dbReference>
<organism evidence="4 5">
    <name type="scientific">Vibrio spartinae</name>
    <dbReference type="NCBI Taxonomy" id="1918945"/>
    <lineage>
        <taxon>Bacteria</taxon>
        <taxon>Pseudomonadati</taxon>
        <taxon>Pseudomonadota</taxon>
        <taxon>Gammaproteobacteria</taxon>
        <taxon>Vibrionales</taxon>
        <taxon>Vibrionaceae</taxon>
        <taxon>Vibrio</taxon>
    </lineage>
</organism>
<evidence type="ECO:0000313" key="5">
    <source>
        <dbReference type="Proteomes" id="UP000515264"/>
    </source>
</evidence>
<evidence type="ECO:0000313" key="4">
    <source>
        <dbReference type="EMBL" id="QMV13646.1"/>
    </source>
</evidence>
<feature type="domain" description="Coenzyme Q-binding protein COQ10 START" evidence="3">
    <location>
        <begin position="35"/>
        <end position="160"/>
    </location>
</feature>
<keyword evidence="2" id="KW-1277">Toxin-antitoxin system</keyword>
<evidence type="ECO:0000256" key="2">
    <source>
        <dbReference type="ARBA" id="ARBA00022649"/>
    </source>
</evidence>
<dbReference type="InterPro" id="IPR044996">
    <property type="entry name" value="COQ10-like"/>
</dbReference>
<accession>A0ABX6QX95</accession>
<dbReference type="PANTHER" id="PTHR12901:SF10">
    <property type="entry name" value="COENZYME Q-BINDING PROTEIN COQ10, MITOCHONDRIAL"/>
    <property type="match status" value="1"/>
</dbReference>
<comment type="similarity">
    <text evidence="1">Belongs to the ribosome association toxin RatA family.</text>
</comment>
<dbReference type="Pfam" id="PF03364">
    <property type="entry name" value="Polyketide_cyc"/>
    <property type="match status" value="1"/>
</dbReference>
<protein>
    <submittedName>
        <fullName evidence="4">Toxin RatA</fullName>
    </submittedName>
</protein>
<dbReference type="Gene3D" id="3.30.530.20">
    <property type="match status" value="1"/>
</dbReference>
<gene>
    <name evidence="4" type="primary">ratA</name>
    <name evidence="4" type="ORF">Vspart_00885</name>
</gene>
<dbReference type="InterPro" id="IPR023393">
    <property type="entry name" value="START-like_dom_sf"/>
</dbReference>